<evidence type="ECO:0000256" key="3">
    <source>
        <dbReference type="ARBA" id="ARBA00022448"/>
    </source>
</evidence>
<dbReference type="GO" id="GO:0015297">
    <property type="term" value="F:antiporter activity"/>
    <property type="evidence" value="ECO:0007669"/>
    <property type="project" value="UniProtKB-KW"/>
</dbReference>
<dbReference type="PANTHER" id="PTHR43562">
    <property type="entry name" value="NAPA-TYPE SODIUM/HYDROGEN ANTIPORTER"/>
    <property type="match status" value="1"/>
</dbReference>
<dbReference type="Proteomes" id="UP000295172">
    <property type="component" value="Unassembled WGS sequence"/>
</dbReference>
<dbReference type="EMBL" id="SMKR01000173">
    <property type="protein sequence ID" value="TDD16551.1"/>
    <property type="molecule type" value="Genomic_DNA"/>
</dbReference>
<evidence type="ECO:0000259" key="10">
    <source>
        <dbReference type="Pfam" id="PF00999"/>
    </source>
</evidence>
<dbReference type="Gene3D" id="1.20.1530.20">
    <property type="match status" value="1"/>
</dbReference>
<dbReference type="OrthoDB" id="9793589at2"/>
<comment type="caution">
    <text evidence="11">The sequence shown here is derived from an EMBL/GenBank/DDBJ whole genome shotgun (WGS) entry which is preliminary data.</text>
</comment>
<feature type="transmembrane region" description="Helical" evidence="9">
    <location>
        <begin position="6"/>
        <end position="26"/>
    </location>
</feature>
<feature type="transmembrane region" description="Helical" evidence="9">
    <location>
        <begin position="302"/>
        <end position="323"/>
    </location>
</feature>
<protein>
    <submittedName>
        <fullName evidence="11">Cation:proton antiporter</fullName>
    </submittedName>
</protein>
<feature type="domain" description="Cation/H+ exchanger transmembrane" evidence="10">
    <location>
        <begin position="14"/>
        <end position="382"/>
    </location>
</feature>
<organism evidence="11 12">
    <name type="scientific">Kribbella turkmenica</name>
    <dbReference type="NCBI Taxonomy" id="2530375"/>
    <lineage>
        <taxon>Bacteria</taxon>
        <taxon>Bacillati</taxon>
        <taxon>Actinomycetota</taxon>
        <taxon>Actinomycetes</taxon>
        <taxon>Propionibacteriales</taxon>
        <taxon>Kribbellaceae</taxon>
        <taxon>Kribbella</taxon>
    </lineage>
</organism>
<evidence type="ECO:0000256" key="4">
    <source>
        <dbReference type="ARBA" id="ARBA00022449"/>
    </source>
</evidence>
<evidence type="ECO:0000256" key="8">
    <source>
        <dbReference type="ARBA" id="ARBA00023136"/>
    </source>
</evidence>
<feature type="transmembrane region" description="Helical" evidence="9">
    <location>
        <begin position="89"/>
        <end position="112"/>
    </location>
</feature>
<dbReference type="InterPro" id="IPR006153">
    <property type="entry name" value="Cation/H_exchanger_TM"/>
</dbReference>
<dbReference type="InterPro" id="IPR038770">
    <property type="entry name" value="Na+/solute_symporter_sf"/>
</dbReference>
<dbReference type="PANTHER" id="PTHR43562:SF1">
    <property type="entry name" value="NA(+)_H(+) ANTIPORTER YJBQ-RELATED"/>
    <property type="match status" value="1"/>
</dbReference>
<evidence type="ECO:0000313" key="12">
    <source>
        <dbReference type="Proteomes" id="UP000295172"/>
    </source>
</evidence>
<keyword evidence="3" id="KW-0813">Transport</keyword>
<dbReference type="AlphaFoldDB" id="A0A4R4WE82"/>
<feature type="transmembrane region" description="Helical" evidence="9">
    <location>
        <begin position="181"/>
        <end position="200"/>
    </location>
</feature>
<evidence type="ECO:0000256" key="5">
    <source>
        <dbReference type="ARBA" id="ARBA00022692"/>
    </source>
</evidence>
<dbReference type="GO" id="GO:1902600">
    <property type="term" value="P:proton transmembrane transport"/>
    <property type="evidence" value="ECO:0007669"/>
    <property type="project" value="InterPro"/>
</dbReference>
<name>A0A4R4WE82_9ACTN</name>
<evidence type="ECO:0000256" key="9">
    <source>
        <dbReference type="SAM" id="Phobius"/>
    </source>
</evidence>
<dbReference type="Pfam" id="PF00999">
    <property type="entry name" value="Na_H_Exchanger"/>
    <property type="match status" value="1"/>
</dbReference>
<keyword evidence="7" id="KW-0406">Ion transport</keyword>
<evidence type="ECO:0000256" key="6">
    <source>
        <dbReference type="ARBA" id="ARBA00022989"/>
    </source>
</evidence>
<evidence type="ECO:0000313" key="11">
    <source>
        <dbReference type="EMBL" id="TDD16551.1"/>
    </source>
</evidence>
<feature type="transmembrane region" description="Helical" evidence="9">
    <location>
        <begin position="118"/>
        <end position="136"/>
    </location>
</feature>
<feature type="transmembrane region" description="Helical" evidence="9">
    <location>
        <begin position="361"/>
        <end position="387"/>
    </location>
</feature>
<keyword evidence="4" id="KW-0050">Antiport</keyword>
<evidence type="ECO:0000256" key="2">
    <source>
        <dbReference type="ARBA" id="ARBA00005551"/>
    </source>
</evidence>
<feature type="transmembrane region" description="Helical" evidence="9">
    <location>
        <begin position="33"/>
        <end position="52"/>
    </location>
</feature>
<feature type="transmembrane region" description="Helical" evidence="9">
    <location>
        <begin position="220"/>
        <end position="237"/>
    </location>
</feature>
<comment type="similarity">
    <text evidence="2">Belongs to the monovalent cation:proton antiporter 2 (CPA2) transporter (TC 2.A.37) family.</text>
</comment>
<feature type="transmembrane region" description="Helical" evidence="9">
    <location>
        <begin position="335"/>
        <end position="355"/>
    </location>
</feature>
<evidence type="ECO:0000256" key="1">
    <source>
        <dbReference type="ARBA" id="ARBA00004141"/>
    </source>
</evidence>
<feature type="transmembrane region" description="Helical" evidence="9">
    <location>
        <begin position="58"/>
        <end position="77"/>
    </location>
</feature>
<dbReference type="GO" id="GO:0016020">
    <property type="term" value="C:membrane"/>
    <property type="evidence" value="ECO:0007669"/>
    <property type="project" value="UniProtKB-SubCell"/>
</dbReference>
<evidence type="ECO:0000256" key="7">
    <source>
        <dbReference type="ARBA" id="ARBA00023065"/>
    </source>
</evidence>
<reference evidence="11 12" key="1">
    <citation type="submission" date="2019-02" db="EMBL/GenBank/DDBJ databases">
        <title>Draft genome sequences of novel Actinobacteria.</title>
        <authorList>
            <person name="Sahin N."/>
            <person name="Ay H."/>
            <person name="Saygin H."/>
        </authorList>
    </citation>
    <scope>NUCLEOTIDE SEQUENCE [LARGE SCALE GENOMIC DNA]</scope>
    <source>
        <strain evidence="11 12">16K104</strain>
    </source>
</reference>
<accession>A0A4R4WE82</accession>
<feature type="transmembrane region" description="Helical" evidence="9">
    <location>
        <begin position="243"/>
        <end position="261"/>
    </location>
</feature>
<keyword evidence="5 9" id="KW-0812">Transmembrane</keyword>
<gene>
    <name evidence="11" type="ORF">E1218_29615</name>
</gene>
<sequence>MPDVEFTNLFAVALIALLAPLLLGLAPALRVPAVVLEIVAGIVIGPYGLGLVEVDLPLQIVSLLGLGFLLFLAGLEIDVHRLRGQVLRLAVLGYVVTLALGTTTGFGLSAIGWVQSPLLLAVTLSATSLGLVVPVLKDAGKADGAVGQFTIAAASVADFAAVLVLSLVFSTEGGSTGERVVMVGLFAVLVVVTGVVVASAGRSRRIGGVLVRLQDTTAEIRVRAAVVLLVAFVALAEQFGLETILGAFLAGAVVGLVDRDATSHPRFRLKLEAIGYGFLIPVFFVTSGLGLDLAGLVDDPSALARVPLFLAALLVVRGVPAYLALRTLGPRPTTAVAVLQATSLPFVVTATQIGIETGLMAPITAAALVCAGLLSVLLFPALALVLLKQPALEETTARTA</sequence>
<comment type="subcellular location">
    <subcellularLocation>
        <location evidence="1">Membrane</location>
        <topology evidence="1">Multi-pass membrane protein</topology>
    </subcellularLocation>
</comment>
<keyword evidence="8 9" id="KW-0472">Membrane</keyword>
<keyword evidence="12" id="KW-1185">Reference proteome</keyword>
<dbReference type="RefSeq" id="WP_132326180.1">
    <property type="nucleotide sequence ID" value="NZ_SMKR01000173.1"/>
</dbReference>
<feature type="transmembrane region" description="Helical" evidence="9">
    <location>
        <begin position="273"/>
        <end position="296"/>
    </location>
</feature>
<feature type="transmembrane region" description="Helical" evidence="9">
    <location>
        <begin position="148"/>
        <end position="169"/>
    </location>
</feature>
<keyword evidence="6 9" id="KW-1133">Transmembrane helix</keyword>
<proteinExistence type="inferred from homology"/>